<comment type="caution">
    <text evidence="1">The sequence shown here is derived from an EMBL/GenBank/DDBJ whole genome shotgun (WGS) entry which is preliminary data.</text>
</comment>
<proteinExistence type="predicted"/>
<name>A0ACC0MRD5_RHOML</name>
<dbReference type="Proteomes" id="UP001062846">
    <property type="component" value="Chromosome 8"/>
</dbReference>
<reference evidence="1" key="1">
    <citation type="submission" date="2022-02" db="EMBL/GenBank/DDBJ databases">
        <title>Plant Genome Project.</title>
        <authorList>
            <person name="Zhang R.-G."/>
        </authorList>
    </citation>
    <scope>NUCLEOTIDE SEQUENCE</scope>
    <source>
        <strain evidence="1">AT1</strain>
    </source>
</reference>
<evidence type="ECO:0000313" key="2">
    <source>
        <dbReference type="Proteomes" id="UP001062846"/>
    </source>
</evidence>
<sequence>MDDKDIPGGDQPLRVEVTPPPVAPERDTMAGEVPETVGVLAQAVMAEEATASTAEVIGSDGGDGGSEVVAGYGQGTESSGAIAPRGEDEATGRAEGVISLEERATEAHGGGGLDGAEEETKASPVREPRADLGKDPIVAEEPVEEQETPAMFVSGSEGAGSPWPIGLGDYLEAASLDDLVETFRGVSGLAEALLETRERELQAELVAGAIGERWAEEAGGETVPRRSVVDKATEALPGRGAYDKATSVPFQHVVVPSLLDAYRLERPMYYEPLVLRDP</sequence>
<gene>
    <name evidence="1" type="ORF">RHMOL_Rhmol08G0198200</name>
</gene>
<dbReference type="EMBL" id="CM046395">
    <property type="protein sequence ID" value="KAI8543184.1"/>
    <property type="molecule type" value="Genomic_DNA"/>
</dbReference>
<keyword evidence="2" id="KW-1185">Reference proteome</keyword>
<organism evidence="1 2">
    <name type="scientific">Rhododendron molle</name>
    <name type="common">Chinese azalea</name>
    <name type="synonym">Azalea mollis</name>
    <dbReference type="NCBI Taxonomy" id="49168"/>
    <lineage>
        <taxon>Eukaryota</taxon>
        <taxon>Viridiplantae</taxon>
        <taxon>Streptophyta</taxon>
        <taxon>Embryophyta</taxon>
        <taxon>Tracheophyta</taxon>
        <taxon>Spermatophyta</taxon>
        <taxon>Magnoliopsida</taxon>
        <taxon>eudicotyledons</taxon>
        <taxon>Gunneridae</taxon>
        <taxon>Pentapetalae</taxon>
        <taxon>asterids</taxon>
        <taxon>Ericales</taxon>
        <taxon>Ericaceae</taxon>
        <taxon>Ericoideae</taxon>
        <taxon>Rhodoreae</taxon>
        <taxon>Rhododendron</taxon>
    </lineage>
</organism>
<evidence type="ECO:0000313" key="1">
    <source>
        <dbReference type="EMBL" id="KAI8543184.1"/>
    </source>
</evidence>
<protein>
    <submittedName>
        <fullName evidence="1">Uncharacterized protein</fullName>
    </submittedName>
</protein>
<accession>A0ACC0MRD5</accession>